<dbReference type="InterPro" id="IPR010982">
    <property type="entry name" value="Lambda_DNA-bd_dom_sf"/>
</dbReference>
<keyword evidence="4" id="KW-1185">Reference proteome</keyword>
<dbReference type="Proteomes" id="UP000636755">
    <property type="component" value="Unassembled WGS sequence"/>
</dbReference>
<evidence type="ECO:0000313" key="4">
    <source>
        <dbReference type="Proteomes" id="UP000636755"/>
    </source>
</evidence>
<dbReference type="PANTHER" id="PTHR46558:SF13">
    <property type="entry name" value="HTH-TYPE TRANSCRIPTIONAL REGULATOR IMMR"/>
    <property type="match status" value="1"/>
</dbReference>
<sequence>MIGMNLKALRKAKGYSQEEVAEKINVSRQSVAKWENEESIPDVIKCSELANLYEISLDELVHDKISVEEESTNSEDGKYVFGIVKVGERGQIVIPKHARDVFDIKPGDKLLVVGDIKRGLGIGKVSRSIASDFVFEE</sequence>
<protein>
    <submittedName>
        <fullName evidence="3">Helix-turn-helix domain-containing protein</fullName>
    </submittedName>
</protein>
<dbReference type="SUPFAM" id="SSF47413">
    <property type="entry name" value="lambda repressor-like DNA-binding domains"/>
    <property type="match status" value="1"/>
</dbReference>
<dbReference type="PANTHER" id="PTHR46558">
    <property type="entry name" value="TRACRIPTIONAL REGULATORY PROTEIN-RELATED-RELATED"/>
    <property type="match status" value="1"/>
</dbReference>
<dbReference type="SUPFAM" id="SSF89447">
    <property type="entry name" value="AbrB/MazE/MraZ-like"/>
    <property type="match status" value="1"/>
</dbReference>
<dbReference type="Pfam" id="PF04014">
    <property type="entry name" value="MazE_antitoxin"/>
    <property type="match status" value="1"/>
</dbReference>
<comment type="caution">
    <text evidence="3">The sequence shown here is derived from an EMBL/GenBank/DDBJ whole genome shotgun (WGS) entry which is preliminary data.</text>
</comment>
<dbReference type="InterPro" id="IPR037914">
    <property type="entry name" value="SpoVT-AbrB_sf"/>
</dbReference>
<dbReference type="Gene3D" id="1.10.260.40">
    <property type="entry name" value="lambda repressor-like DNA-binding domains"/>
    <property type="match status" value="1"/>
</dbReference>
<dbReference type="Gene3D" id="2.10.260.10">
    <property type="match status" value="1"/>
</dbReference>
<dbReference type="CDD" id="cd00093">
    <property type="entry name" value="HTH_XRE"/>
    <property type="match status" value="1"/>
</dbReference>
<dbReference type="InterPro" id="IPR007159">
    <property type="entry name" value="SpoVT-AbrB_dom"/>
</dbReference>
<dbReference type="SMART" id="SM00530">
    <property type="entry name" value="HTH_XRE"/>
    <property type="match status" value="1"/>
</dbReference>
<organism evidence="3 4">
    <name type="scientific">Ruminococcus intestinalis</name>
    <dbReference type="NCBI Taxonomy" id="2763066"/>
    <lineage>
        <taxon>Bacteria</taxon>
        <taxon>Bacillati</taxon>
        <taxon>Bacillota</taxon>
        <taxon>Clostridia</taxon>
        <taxon>Eubacteriales</taxon>
        <taxon>Oscillospiraceae</taxon>
        <taxon>Ruminococcus</taxon>
    </lineage>
</organism>
<keyword evidence="1" id="KW-0238">DNA-binding</keyword>
<evidence type="ECO:0000256" key="1">
    <source>
        <dbReference type="ARBA" id="ARBA00023125"/>
    </source>
</evidence>
<dbReference type="SMART" id="SM00966">
    <property type="entry name" value="SpoVT_AbrB"/>
    <property type="match status" value="1"/>
</dbReference>
<evidence type="ECO:0000259" key="2">
    <source>
        <dbReference type="PROSITE" id="PS50943"/>
    </source>
</evidence>
<dbReference type="EMBL" id="JACOPS010000004">
    <property type="protein sequence ID" value="MBC5728521.1"/>
    <property type="molecule type" value="Genomic_DNA"/>
</dbReference>
<proteinExistence type="predicted"/>
<dbReference type="RefSeq" id="WP_177444159.1">
    <property type="nucleotide sequence ID" value="NZ_JACOPS010000004.1"/>
</dbReference>
<dbReference type="Pfam" id="PF01381">
    <property type="entry name" value="HTH_3"/>
    <property type="match status" value="1"/>
</dbReference>
<dbReference type="NCBIfam" id="TIGR01439">
    <property type="entry name" value="lp_hng_hel_AbrB"/>
    <property type="match status" value="1"/>
</dbReference>
<evidence type="ECO:0000313" key="3">
    <source>
        <dbReference type="EMBL" id="MBC5728521.1"/>
    </source>
</evidence>
<dbReference type="PROSITE" id="PS50943">
    <property type="entry name" value="HTH_CROC1"/>
    <property type="match status" value="1"/>
</dbReference>
<dbReference type="InterPro" id="IPR001387">
    <property type="entry name" value="Cro/C1-type_HTH"/>
</dbReference>
<gene>
    <name evidence="3" type="ORF">H8R91_08330</name>
</gene>
<name>A0ABR7HM38_9FIRM</name>
<feature type="domain" description="HTH cro/C1-type" evidence="2">
    <location>
        <begin position="6"/>
        <end position="60"/>
    </location>
</feature>
<accession>A0ABR7HM38</accession>
<reference evidence="3 4" key="1">
    <citation type="submission" date="2020-08" db="EMBL/GenBank/DDBJ databases">
        <title>Genome public.</title>
        <authorList>
            <person name="Liu C."/>
            <person name="Sun Q."/>
        </authorList>
    </citation>
    <scope>NUCLEOTIDE SEQUENCE [LARGE SCALE GENOMIC DNA]</scope>
    <source>
        <strain evidence="3 4">NSJ-71</strain>
    </source>
</reference>